<dbReference type="EMBL" id="CP023702">
    <property type="protein sequence ID" value="QEU74774.1"/>
    <property type="molecule type" value="Genomic_DNA"/>
</dbReference>
<evidence type="ECO:0000256" key="3">
    <source>
        <dbReference type="ARBA" id="ARBA00022741"/>
    </source>
</evidence>
<accession>A0A5J6FGZ5</accession>
<dbReference type="SUPFAM" id="SSF56801">
    <property type="entry name" value="Acetyl-CoA synthetase-like"/>
    <property type="match status" value="1"/>
</dbReference>
<dbReference type="InterPro" id="IPR051087">
    <property type="entry name" value="Mitochondrial_ACSM"/>
</dbReference>
<dbReference type="GO" id="GO:0015645">
    <property type="term" value="F:fatty acid ligase activity"/>
    <property type="evidence" value="ECO:0007669"/>
    <property type="project" value="TreeGrafter"/>
</dbReference>
<feature type="domain" description="AMP-binding enzyme C-terminal" evidence="6">
    <location>
        <begin position="469"/>
        <end position="547"/>
    </location>
</feature>
<name>A0A5J6FGZ5_9ACTN</name>
<dbReference type="InterPro" id="IPR025110">
    <property type="entry name" value="AMP-bd_C"/>
</dbReference>
<dbReference type="Proteomes" id="UP000326178">
    <property type="component" value="Chromosome"/>
</dbReference>
<dbReference type="Gene3D" id="3.30.300.30">
    <property type="match status" value="1"/>
</dbReference>
<proteinExistence type="inferred from homology"/>
<keyword evidence="4" id="KW-0067">ATP-binding</keyword>
<dbReference type="InterPro" id="IPR042099">
    <property type="entry name" value="ANL_N_sf"/>
</dbReference>
<dbReference type="Gene3D" id="3.40.50.12780">
    <property type="entry name" value="N-terminal domain of ligase-like"/>
    <property type="match status" value="1"/>
</dbReference>
<evidence type="ECO:0000259" key="5">
    <source>
        <dbReference type="Pfam" id="PF00501"/>
    </source>
</evidence>
<dbReference type="InterPro" id="IPR045851">
    <property type="entry name" value="AMP-bd_C_sf"/>
</dbReference>
<dbReference type="GO" id="GO:0016405">
    <property type="term" value="F:CoA-ligase activity"/>
    <property type="evidence" value="ECO:0007669"/>
    <property type="project" value="UniProtKB-ARBA"/>
</dbReference>
<organism evidence="7 8">
    <name type="scientific">Streptomyces nitrosporeus</name>
    <dbReference type="NCBI Taxonomy" id="28894"/>
    <lineage>
        <taxon>Bacteria</taxon>
        <taxon>Bacillati</taxon>
        <taxon>Actinomycetota</taxon>
        <taxon>Actinomycetes</taxon>
        <taxon>Kitasatosporales</taxon>
        <taxon>Streptomycetaceae</taxon>
        <taxon>Streptomyces</taxon>
    </lineage>
</organism>
<dbReference type="InterPro" id="IPR000873">
    <property type="entry name" value="AMP-dep_synth/lig_dom"/>
</dbReference>
<dbReference type="OrthoDB" id="9803968at2"/>
<evidence type="ECO:0000313" key="8">
    <source>
        <dbReference type="Proteomes" id="UP000326178"/>
    </source>
</evidence>
<dbReference type="AlphaFoldDB" id="A0A5J6FGZ5"/>
<gene>
    <name evidence="7" type="ORF">CP967_24795</name>
</gene>
<dbReference type="PANTHER" id="PTHR43605">
    <property type="entry name" value="ACYL-COENZYME A SYNTHETASE"/>
    <property type="match status" value="1"/>
</dbReference>
<keyword evidence="3" id="KW-0547">Nucleotide-binding</keyword>
<evidence type="ECO:0000256" key="1">
    <source>
        <dbReference type="ARBA" id="ARBA00006432"/>
    </source>
</evidence>
<dbReference type="GO" id="GO:0004321">
    <property type="term" value="F:fatty-acyl-CoA synthase activity"/>
    <property type="evidence" value="ECO:0007669"/>
    <property type="project" value="TreeGrafter"/>
</dbReference>
<dbReference type="GO" id="GO:0005524">
    <property type="term" value="F:ATP binding"/>
    <property type="evidence" value="ECO:0007669"/>
    <property type="project" value="UniProtKB-KW"/>
</dbReference>
<feature type="domain" description="AMP-dependent synthetase/ligase" evidence="5">
    <location>
        <begin position="56"/>
        <end position="418"/>
    </location>
</feature>
<evidence type="ECO:0000256" key="4">
    <source>
        <dbReference type="ARBA" id="ARBA00022840"/>
    </source>
</evidence>
<keyword evidence="8" id="KW-1185">Reference proteome</keyword>
<dbReference type="Pfam" id="PF00501">
    <property type="entry name" value="AMP-binding"/>
    <property type="match status" value="1"/>
</dbReference>
<dbReference type="Pfam" id="PF13193">
    <property type="entry name" value="AMP-binding_C"/>
    <property type="match status" value="1"/>
</dbReference>
<dbReference type="GO" id="GO:0006633">
    <property type="term" value="P:fatty acid biosynthetic process"/>
    <property type="evidence" value="ECO:0007669"/>
    <property type="project" value="TreeGrafter"/>
</dbReference>
<evidence type="ECO:0000313" key="7">
    <source>
        <dbReference type="EMBL" id="QEU74774.1"/>
    </source>
</evidence>
<dbReference type="RefSeq" id="WP_150490074.1">
    <property type="nucleotide sequence ID" value="NZ_BMUV01000002.1"/>
</dbReference>
<evidence type="ECO:0000256" key="2">
    <source>
        <dbReference type="ARBA" id="ARBA00022598"/>
    </source>
</evidence>
<protein>
    <submittedName>
        <fullName evidence="7">AMP-dependent synthetase</fullName>
    </submittedName>
</protein>
<dbReference type="GO" id="GO:0006637">
    <property type="term" value="P:acyl-CoA metabolic process"/>
    <property type="evidence" value="ECO:0007669"/>
    <property type="project" value="TreeGrafter"/>
</dbReference>
<sequence>MSRERHEDRREDSAAREFLRARDTLLLHRTDLEKAVAEFSWPRPEFFNWALDYFDAVATRTDRPALRIAGPGGPETDEVYGYGDLSRRSARIANGLRAAGVRRGDVLLLMLGNRVEVWETMLAAVKTGAVVIPTYTTATPAELADRVGRGEVRYVVAEAALADRFAGVPGGWTGFTVGGEAEGWLSYDTLGQASDAFEPDGPTRADDPLFRYFTSGTTSKPKLVEHTHTSYPVGHLSGMYWNGVQPGDVHLNISVPGWAKHAWSSLFVPWNAEATVLALDAARSGPAEILDALCTRQVSTFCAPPTVWRALAGLGLGERPPALREAVAAGEPLEASLIEQVAHDWGIHLRDGYGQTETTGQIGNPPGRTPVPGRMGFPLPGYTVVLVDPESGTPVPDGTPGEICLDLSTAPLGVMKGYVGNPARTAEALAGGYYHTGDLAVRNADGSLGYLARADDMFKSFDHRISPRELEEALRRHPAVADAAVVPVPHPVGLWAPKAYVVLAPGSPASAGTARDLLGRACAELPPEKWVRSVEFAKSLPRTASGKVRRAELRERPAGTEYPLDA</sequence>
<dbReference type="KEGG" id="snk:CP967_24795"/>
<comment type="similarity">
    <text evidence="1">Belongs to the ATP-dependent AMP-binding enzyme family.</text>
</comment>
<evidence type="ECO:0000259" key="6">
    <source>
        <dbReference type="Pfam" id="PF13193"/>
    </source>
</evidence>
<dbReference type="PANTHER" id="PTHR43605:SF10">
    <property type="entry name" value="ACYL-COA SYNTHETASE MEDIUM CHAIN FAMILY MEMBER 3"/>
    <property type="match status" value="1"/>
</dbReference>
<reference evidence="7 8" key="1">
    <citation type="submission" date="2017-09" db="EMBL/GenBank/DDBJ databases">
        <authorList>
            <person name="Lee N."/>
            <person name="Cho B.-K."/>
        </authorList>
    </citation>
    <scope>NUCLEOTIDE SEQUENCE [LARGE SCALE GENOMIC DNA]</scope>
    <source>
        <strain evidence="7 8">ATCC 12769</strain>
    </source>
</reference>
<keyword evidence="2" id="KW-0436">Ligase</keyword>